<evidence type="ECO:0000313" key="6">
    <source>
        <dbReference type="Proteomes" id="UP001363151"/>
    </source>
</evidence>
<keyword evidence="1" id="KW-0547">Nucleotide-binding</keyword>
<protein>
    <submittedName>
        <fullName evidence="5">Uncharacterized protein</fullName>
    </submittedName>
</protein>
<evidence type="ECO:0000256" key="4">
    <source>
        <dbReference type="SAM" id="SignalP"/>
    </source>
</evidence>
<keyword evidence="6" id="KW-1185">Reference proteome</keyword>
<evidence type="ECO:0000256" key="1">
    <source>
        <dbReference type="ARBA" id="ARBA00022741"/>
    </source>
</evidence>
<dbReference type="SUPFAM" id="SSF53067">
    <property type="entry name" value="Actin-like ATPase domain"/>
    <property type="match status" value="1"/>
</dbReference>
<dbReference type="EMBL" id="JBBJCI010000094">
    <property type="protein sequence ID" value="KAK7248538.1"/>
    <property type="molecule type" value="Genomic_DNA"/>
</dbReference>
<sequence length="320" mass="33330">MRRIFLLLCGARALVAPGPARGRRALRHAFDGDGDGFATSSDSFDVMDDEGWVHEGEERDAGVTIHASMDRAEEPVDASTYFFGNEDDDAELRRLLGELEAEFAGEADAASASILDSVRSCHERRGRGRGQALGARGGRRRRFAEAYAANGAASAQDDDEYSWLLGNATAAARGGGAAASGRVPALPRVAAAEVSAEVVRKLRDDAIACLAEAGAAPPAGCSGAPSSACQRPAAPWRATITAARLGGFDAVHLITEPEAAALAYGSRVRGDSDAACSSSTWGGTFDASVVLLAGRTRRSRAWAATRSSAATTSTRRSRST</sequence>
<feature type="signal peptide" evidence="4">
    <location>
        <begin position="1"/>
        <end position="22"/>
    </location>
</feature>
<dbReference type="Proteomes" id="UP001363151">
    <property type="component" value="Unassembled WGS sequence"/>
</dbReference>
<dbReference type="InterPro" id="IPR013126">
    <property type="entry name" value="Hsp_70_fam"/>
</dbReference>
<keyword evidence="4" id="KW-0732">Signal</keyword>
<evidence type="ECO:0000256" key="2">
    <source>
        <dbReference type="ARBA" id="ARBA00022840"/>
    </source>
</evidence>
<feature type="chain" id="PRO_5046499281" evidence="4">
    <location>
        <begin position="23"/>
        <end position="320"/>
    </location>
</feature>
<feature type="region of interest" description="Disordered" evidence="3">
    <location>
        <begin position="300"/>
        <end position="320"/>
    </location>
</feature>
<gene>
    <name evidence="5" type="ORF">SO694_00162039</name>
</gene>
<accession>A0ABR1G5U0</accession>
<dbReference type="Gene3D" id="3.30.420.40">
    <property type="match status" value="1"/>
</dbReference>
<reference evidence="5 6" key="1">
    <citation type="submission" date="2024-03" db="EMBL/GenBank/DDBJ databases">
        <title>Aureococcus anophagefferens CCMP1851 and Kratosvirus quantuckense: Draft genome of a second virus-susceptible host strain in the model system.</title>
        <authorList>
            <person name="Chase E."/>
            <person name="Truchon A.R."/>
            <person name="Schepens W."/>
            <person name="Wilhelm S.W."/>
        </authorList>
    </citation>
    <scope>NUCLEOTIDE SEQUENCE [LARGE SCALE GENOMIC DNA]</scope>
    <source>
        <strain evidence="5 6">CCMP1851</strain>
    </source>
</reference>
<name>A0ABR1G5U0_AURAN</name>
<evidence type="ECO:0000256" key="3">
    <source>
        <dbReference type="SAM" id="MobiDB-lite"/>
    </source>
</evidence>
<dbReference type="Pfam" id="PF00012">
    <property type="entry name" value="HSP70"/>
    <property type="match status" value="1"/>
</dbReference>
<organism evidence="5 6">
    <name type="scientific">Aureococcus anophagefferens</name>
    <name type="common">Harmful bloom alga</name>
    <dbReference type="NCBI Taxonomy" id="44056"/>
    <lineage>
        <taxon>Eukaryota</taxon>
        <taxon>Sar</taxon>
        <taxon>Stramenopiles</taxon>
        <taxon>Ochrophyta</taxon>
        <taxon>Pelagophyceae</taxon>
        <taxon>Pelagomonadales</taxon>
        <taxon>Pelagomonadaceae</taxon>
        <taxon>Aureococcus</taxon>
    </lineage>
</organism>
<proteinExistence type="predicted"/>
<feature type="compositionally biased region" description="Low complexity" evidence="3">
    <location>
        <begin position="301"/>
        <end position="314"/>
    </location>
</feature>
<evidence type="ECO:0000313" key="5">
    <source>
        <dbReference type="EMBL" id="KAK7248538.1"/>
    </source>
</evidence>
<comment type="caution">
    <text evidence="5">The sequence shown here is derived from an EMBL/GenBank/DDBJ whole genome shotgun (WGS) entry which is preliminary data.</text>
</comment>
<dbReference type="InterPro" id="IPR043129">
    <property type="entry name" value="ATPase_NBD"/>
</dbReference>
<keyword evidence="2" id="KW-0067">ATP-binding</keyword>